<accession>A0A840BZP3</accession>
<evidence type="ECO:0000313" key="2">
    <source>
        <dbReference type="Proteomes" id="UP000577362"/>
    </source>
</evidence>
<dbReference type="AlphaFoldDB" id="A0A840BZP3"/>
<dbReference type="InterPro" id="IPR021558">
    <property type="entry name" value="MazE-like"/>
</dbReference>
<comment type="caution">
    <text evidence="1">The sequence shown here is derived from an EMBL/GenBank/DDBJ whole genome shotgun (WGS) entry which is preliminary data.</text>
</comment>
<evidence type="ECO:0008006" key="3">
    <source>
        <dbReference type="Google" id="ProtNLM"/>
    </source>
</evidence>
<organism evidence="1 2">
    <name type="scientific">Chelatococcus caeni</name>
    <dbReference type="NCBI Taxonomy" id="1348468"/>
    <lineage>
        <taxon>Bacteria</taxon>
        <taxon>Pseudomonadati</taxon>
        <taxon>Pseudomonadota</taxon>
        <taxon>Alphaproteobacteria</taxon>
        <taxon>Hyphomicrobiales</taxon>
        <taxon>Chelatococcaceae</taxon>
        <taxon>Chelatococcus</taxon>
    </lineage>
</organism>
<name>A0A840BZP3_9HYPH</name>
<dbReference type="EMBL" id="JACIEN010000002">
    <property type="protein sequence ID" value="MBB4016759.1"/>
    <property type="molecule type" value="Genomic_DNA"/>
</dbReference>
<sequence>MAGVAKRVQRHRERLRAAGLKPVQIWIPDPAQPGFAEECRRQSQLIAKSAEEDEILDFIEAVSDHRGWRE</sequence>
<keyword evidence="2" id="KW-1185">Reference proteome</keyword>
<evidence type="ECO:0000313" key="1">
    <source>
        <dbReference type="EMBL" id="MBB4016759.1"/>
    </source>
</evidence>
<dbReference type="Proteomes" id="UP000577362">
    <property type="component" value="Unassembled WGS sequence"/>
</dbReference>
<dbReference type="RefSeq" id="WP_019400499.1">
    <property type="nucleotide sequence ID" value="NZ_JACIEN010000002.1"/>
</dbReference>
<reference evidence="1 2" key="1">
    <citation type="submission" date="2020-08" db="EMBL/GenBank/DDBJ databases">
        <title>Genomic Encyclopedia of Type Strains, Phase IV (KMG-IV): sequencing the most valuable type-strain genomes for metagenomic binning, comparative biology and taxonomic classification.</title>
        <authorList>
            <person name="Goeker M."/>
        </authorList>
    </citation>
    <scope>NUCLEOTIDE SEQUENCE [LARGE SCALE GENOMIC DNA]</scope>
    <source>
        <strain evidence="1 2">DSM 103737</strain>
    </source>
</reference>
<dbReference type="Pfam" id="PF11455">
    <property type="entry name" value="MazE-like"/>
    <property type="match status" value="1"/>
</dbReference>
<gene>
    <name evidence="1" type="ORF">GGR16_001788</name>
</gene>
<proteinExistence type="predicted"/>
<protein>
    <recommendedName>
        <fullName evidence="3">Antitoxin MazE</fullName>
    </recommendedName>
</protein>